<organism evidence="2">
    <name type="scientific">Cladocopium goreaui</name>
    <dbReference type="NCBI Taxonomy" id="2562237"/>
    <lineage>
        <taxon>Eukaryota</taxon>
        <taxon>Sar</taxon>
        <taxon>Alveolata</taxon>
        <taxon>Dinophyceae</taxon>
        <taxon>Suessiales</taxon>
        <taxon>Symbiodiniaceae</taxon>
        <taxon>Cladocopium</taxon>
    </lineage>
</organism>
<evidence type="ECO:0000313" key="4">
    <source>
        <dbReference type="Proteomes" id="UP001152797"/>
    </source>
</evidence>
<sequence length="1375" mass="153363">MAHLPVFVEAAHGQIFRLETSEGRVQIRGRAKAANPSGETLSSLQSRLYDVLEDANKGGRHMLSLGPLQFKGHETIADAVENYTGEMAAAGRSFADPTFALVDYSELMNSKRSPCWIPDTAYRGMTLQQLHEVLGFMGHQAFAWHEAHRHSPSYGCRIPEEKFNLYHASYWIINPATQGYGLVGCSLVELIAEDAELQKPRWFVSHAWLEPITLFVANLSRHAHVRQLELDTAFWVCAYANNQHHLEADVGENPRRSSFYRAMQRCEGVVLLLDDQATPFRRIWCCFEEAIAVEKRNGTERRHKLLLDVCATDADGVAHVITDGLAGIENQMVPLLGLHHKTCREMTFPMHILQKALRINILSATASHEADRTRILNSIAFPHARLEELSATPPQEMGLGPRGGLQEHEKYQTVNCALSAQFALASWCNSILQGWDPTPLAKALVLDTSRRMVQLSFTGCIRLYDSDLAMLVNHLPLSLEVLRLDLGFTSLVTLEPLERLGQCNSLVHLELRFPGCKHLESMAGLGVALQEMSQLRLLALWFSKLMNLESIEGLDEALPKLTSLECLAMNLDRCPKVPLAARKALYRGVKSLKRRQGILESWVHIQDVDQDNVIMRCVKRCTCGSKPQKPSPWHSEKNPVLWLFGDGGYQCVVAPQLLRARLLLQLVAGSSVRPEPRWQRRIIAAVNQVARSQHWTEALHITEGLGDGGRLSEQLQRSKIRLHSEMGSWHLCVEEFFRGIAARGTTAPDPARERPQPPGRFELLQRPLLQTLRALVTSAAWRDALELLRGAAAQRWPQQLGSEVLSRKMLFVFGLGAIAYGNVPKGSLLEQRLDEVYAKSSLSWVRATSLLYLGDVSTGEGREMRSTGLRVGLLGWAQLLTAAGRNSPWRAALSMLRRREAEGMRLDDVALRKMLTGLSASRAWQMASWMLHDQLLQLSFARRLLRRGRLARAALQAAASAVAQWVPNGAGAVIPYARTWTKVLELLEDSQDAAAVSQKTMLEAAMSGLARSADLQRALALLNDSFHRQVQVSGVAHSFAMHAAALRGRWSTAFALYDAMRQCDSRPMPSVLIHGDENHHFLLLEIGTCGSKFETPSGITLNNLALALRRLRGRAWSWTGLLLEEMRVETLRCNVVFLGNAVQSCSTCHHWNDAFQLCQEISQCSVRCDAHVFSNVMTGMGRMVQWRRSMVLLHAALERGMHTAPASTGDSPPLTNTALSALAAAGQDVLAQKLLRDMPRAQVRRDVISLACLTKAFDRRRLWRQALGSLQQLPQHALDFSAIACSSGASSCNKCSIWSWTLQLLMDTLQLEHESRTLLVEESTYCCAVHSCGSQSAWPEAIFLIDVMQAGRLRTSDILFQNLPGIFMEPRRART</sequence>
<dbReference type="EMBL" id="CAMXCT010003369">
    <property type="protein sequence ID" value="CAI4004117.1"/>
    <property type="molecule type" value="Genomic_DNA"/>
</dbReference>
<evidence type="ECO:0000313" key="2">
    <source>
        <dbReference type="EMBL" id="CAI4004117.1"/>
    </source>
</evidence>
<keyword evidence="1" id="KW-0677">Repeat</keyword>
<dbReference type="InterPro" id="IPR011990">
    <property type="entry name" value="TPR-like_helical_dom_sf"/>
</dbReference>
<dbReference type="EMBL" id="CAMXCT030003369">
    <property type="protein sequence ID" value="CAL4791429.1"/>
    <property type="molecule type" value="Genomic_DNA"/>
</dbReference>
<proteinExistence type="predicted"/>
<evidence type="ECO:0000313" key="3">
    <source>
        <dbReference type="EMBL" id="CAL4791429.1"/>
    </source>
</evidence>
<dbReference type="Proteomes" id="UP001152797">
    <property type="component" value="Unassembled WGS sequence"/>
</dbReference>
<comment type="caution">
    <text evidence="2">The sequence shown here is derived from an EMBL/GenBank/DDBJ whole genome shotgun (WGS) entry which is preliminary data.</text>
</comment>
<reference evidence="3 4" key="2">
    <citation type="submission" date="2024-05" db="EMBL/GenBank/DDBJ databases">
        <authorList>
            <person name="Chen Y."/>
            <person name="Shah S."/>
            <person name="Dougan E. K."/>
            <person name="Thang M."/>
            <person name="Chan C."/>
        </authorList>
    </citation>
    <scope>NUCLEOTIDE SEQUENCE [LARGE SCALE GENOMIC DNA]</scope>
</reference>
<dbReference type="Gene3D" id="1.25.40.10">
    <property type="entry name" value="Tetratricopeptide repeat domain"/>
    <property type="match status" value="3"/>
</dbReference>
<evidence type="ECO:0000256" key="1">
    <source>
        <dbReference type="ARBA" id="ARBA00022737"/>
    </source>
</evidence>
<dbReference type="EMBL" id="CAMXCT020003369">
    <property type="protein sequence ID" value="CAL1157492.1"/>
    <property type="molecule type" value="Genomic_DNA"/>
</dbReference>
<accession>A0A9P1D4A8</accession>
<keyword evidence="4" id="KW-1185">Reference proteome</keyword>
<reference evidence="2" key="1">
    <citation type="submission" date="2022-10" db="EMBL/GenBank/DDBJ databases">
        <authorList>
            <person name="Chen Y."/>
            <person name="Dougan E. K."/>
            <person name="Chan C."/>
            <person name="Rhodes N."/>
            <person name="Thang M."/>
        </authorList>
    </citation>
    <scope>NUCLEOTIDE SEQUENCE</scope>
</reference>
<dbReference type="PANTHER" id="PTHR47936:SF1">
    <property type="entry name" value="PENTATRICOPEPTIDE REPEAT-CONTAINING PROTEIN GUN1, CHLOROPLASTIC"/>
    <property type="match status" value="1"/>
</dbReference>
<dbReference type="PANTHER" id="PTHR47936">
    <property type="entry name" value="PPR_LONG DOMAIN-CONTAINING PROTEIN"/>
    <property type="match status" value="1"/>
</dbReference>
<name>A0A9P1D4A8_9DINO</name>
<gene>
    <name evidence="2" type="ORF">C1SCF055_LOCUS29932</name>
</gene>
<protein>
    <submittedName>
        <fullName evidence="3">Pentatricopeptide repeat-containing protein At1g62590</fullName>
    </submittedName>
</protein>
<dbReference type="SUPFAM" id="SSF52047">
    <property type="entry name" value="RNI-like"/>
    <property type="match status" value="1"/>
</dbReference>